<reference evidence="3" key="3">
    <citation type="submission" date="2021-06" db="EMBL/GenBank/DDBJ databases">
        <title>Genomic Description and Analysis of Intracellular Bacteria, Candidatus Berkiella cookevillensis and Candidatus Berkiella aquae.</title>
        <authorList>
            <person name="Kidane D.T."/>
            <person name="Mehari Y.T."/>
            <person name="Rice F.C."/>
            <person name="Arivett B.A."/>
            <person name="Farone A.L."/>
            <person name="Berk S.G."/>
            <person name="Farone M.B."/>
        </authorList>
    </citation>
    <scope>NUCLEOTIDE SEQUENCE</scope>
    <source>
        <strain evidence="3">HT99</strain>
    </source>
</reference>
<evidence type="ECO:0000313" key="4">
    <source>
        <dbReference type="Proteomes" id="UP000051497"/>
    </source>
</evidence>
<evidence type="ECO:0000313" key="2">
    <source>
        <dbReference type="EMBL" id="KRG22144.1"/>
    </source>
</evidence>
<comment type="caution">
    <text evidence="2">The sequence shown here is derived from an EMBL/GenBank/DDBJ whole genome shotgun (WGS) entry which is preliminary data.</text>
</comment>
<dbReference type="EMBL" id="LKAJ02000001">
    <property type="protein sequence ID" value="MCS5712653.1"/>
    <property type="molecule type" value="Genomic_DNA"/>
</dbReference>
<dbReference type="EMBL" id="LKAJ01000002">
    <property type="protein sequence ID" value="KRG22144.1"/>
    <property type="molecule type" value="Genomic_DNA"/>
</dbReference>
<feature type="compositionally biased region" description="Acidic residues" evidence="1">
    <location>
        <begin position="11"/>
        <end position="20"/>
    </location>
</feature>
<evidence type="ECO:0000313" key="3">
    <source>
        <dbReference type="EMBL" id="MCS5712653.1"/>
    </source>
</evidence>
<evidence type="ECO:0000256" key="1">
    <source>
        <dbReference type="SAM" id="MobiDB-lite"/>
    </source>
</evidence>
<feature type="compositionally biased region" description="Polar residues" evidence="1">
    <location>
        <begin position="57"/>
        <end position="66"/>
    </location>
</feature>
<feature type="region of interest" description="Disordered" evidence="1">
    <location>
        <begin position="1"/>
        <end position="84"/>
    </location>
</feature>
<reference evidence="3" key="2">
    <citation type="journal article" date="2016" name="Genome Announc.">
        <title>Draft Genome Sequences of Two Novel Amoeba-Resistant Intranuclear Bacteria, 'Candidatus Berkiella cookevillensis' and 'Candidatus Berkiella aquae'.</title>
        <authorList>
            <person name="Mehari Y.T."/>
            <person name="Arivett B.A."/>
            <person name="Farone A.L."/>
            <person name="Gunderson J.H."/>
            <person name="Farone M.B."/>
        </authorList>
    </citation>
    <scope>NUCLEOTIDE SEQUENCE</scope>
    <source>
        <strain evidence="3">HT99</strain>
    </source>
</reference>
<accession>A0A0Q9YN60</accession>
<protein>
    <submittedName>
        <fullName evidence="2">Uncharacterized protein</fullName>
    </submittedName>
</protein>
<dbReference type="Proteomes" id="UP000051497">
    <property type="component" value="Unassembled WGS sequence"/>
</dbReference>
<proteinExistence type="predicted"/>
<sequence length="205" mass="23768">MNGFNWRELPEQEEGESLEEQDIHDTQEHAQIENEEVLTTQNSQRSTSFAGHKRKFNQTTKDSNIPSLPKRRKLNNGEQEPEPTQDIVTTVVKAVLHPVSAISRMISSWFEPSPTEQWNDFYKSYETKSESEKSLDAKLWELVEKKLWSGLNLNIFEFQLGGSHLSEKLLNFTEGQNFLLNNINRKDSEGKTLFTFSAMRDLNLF</sequence>
<feature type="compositionally biased region" description="Basic and acidic residues" evidence="1">
    <location>
        <begin position="21"/>
        <end position="32"/>
    </location>
</feature>
<dbReference type="AlphaFoldDB" id="A0A0Q9YN60"/>
<name>A0A0Q9YN60_9GAMM</name>
<organism evidence="2">
    <name type="scientific">Candidatus Berkiella aquae</name>
    <dbReference type="NCBI Taxonomy" id="295108"/>
    <lineage>
        <taxon>Bacteria</taxon>
        <taxon>Pseudomonadati</taxon>
        <taxon>Pseudomonadota</taxon>
        <taxon>Gammaproteobacteria</taxon>
        <taxon>Candidatus Berkiellales</taxon>
        <taxon>Candidatus Berkiellaceae</taxon>
        <taxon>Candidatus Berkiella</taxon>
    </lineage>
</organism>
<dbReference type="PATRIC" id="fig|1590043.3.peg.565"/>
<dbReference type="RefSeq" id="WP_075065206.1">
    <property type="nucleotide sequence ID" value="NZ_LKAJ02000001.1"/>
</dbReference>
<reference evidence="2" key="1">
    <citation type="submission" date="2015-09" db="EMBL/GenBank/DDBJ databases">
        <title>Draft Genome Sequences of Two Novel Amoeba-resistant Intranuclear Bacteria, Candidatus Berkiella cookevillensis and Candidatus Berkiella aquae.</title>
        <authorList>
            <person name="Mehari Y.T."/>
            <person name="Arivett B.A."/>
            <person name="Farone A.L."/>
            <person name="Gunderson J.H."/>
            <person name="Farone M.B."/>
        </authorList>
    </citation>
    <scope>NUCLEOTIDE SEQUENCE [LARGE SCALE GENOMIC DNA]</scope>
    <source>
        <strain evidence="2">HT99</strain>
    </source>
</reference>
<feature type="compositionally biased region" description="Polar residues" evidence="1">
    <location>
        <begin position="37"/>
        <end position="49"/>
    </location>
</feature>
<dbReference type="STRING" id="295108.HT99x_00561"/>
<gene>
    <name evidence="2" type="ORF">HT99x_00561</name>
    <name evidence="3" type="ORF">HT99x_014535</name>
</gene>
<keyword evidence="4" id="KW-1185">Reference proteome</keyword>